<dbReference type="InterPro" id="IPR011992">
    <property type="entry name" value="EF-hand-dom_pair"/>
</dbReference>
<name>A0A078ACW5_STYLE</name>
<evidence type="ECO:0000313" key="4">
    <source>
        <dbReference type="EMBL" id="CDW79706.1"/>
    </source>
</evidence>
<dbReference type="PROSITE" id="PS50222">
    <property type="entry name" value="EF_HAND_2"/>
    <property type="match status" value="1"/>
</dbReference>
<dbReference type="OrthoDB" id="191686at2759"/>
<evidence type="ECO:0000256" key="1">
    <source>
        <dbReference type="ARBA" id="ARBA00022837"/>
    </source>
</evidence>
<evidence type="ECO:0000259" key="3">
    <source>
        <dbReference type="PROSITE" id="PS50222"/>
    </source>
</evidence>
<feature type="domain" description="EF-hand" evidence="3">
    <location>
        <begin position="938"/>
        <end position="973"/>
    </location>
</feature>
<dbReference type="InterPro" id="IPR018247">
    <property type="entry name" value="EF_Hand_1_Ca_BS"/>
</dbReference>
<dbReference type="GO" id="GO:0005509">
    <property type="term" value="F:calcium ion binding"/>
    <property type="evidence" value="ECO:0007669"/>
    <property type="project" value="InterPro"/>
</dbReference>
<proteinExistence type="predicted"/>
<reference evidence="4 5" key="1">
    <citation type="submission" date="2014-06" db="EMBL/GenBank/DDBJ databases">
        <authorList>
            <person name="Swart Estienne"/>
        </authorList>
    </citation>
    <scope>NUCLEOTIDE SEQUENCE [LARGE SCALE GENOMIC DNA]</scope>
    <source>
        <strain evidence="4 5">130c</strain>
    </source>
</reference>
<dbReference type="InterPro" id="IPR002048">
    <property type="entry name" value="EF_hand_dom"/>
</dbReference>
<dbReference type="EMBL" id="CCKQ01008270">
    <property type="protein sequence ID" value="CDW79706.1"/>
    <property type="molecule type" value="Genomic_DNA"/>
</dbReference>
<keyword evidence="1" id="KW-0106">Calcium</keyword>
<dbReference type="SMART" id="SM00054">
    <property type="entry name" value="EFh"/>
    <property type="match status" value="1"/>
</dbReference>
<dbReference type="Gene3D" id="1.10.238.10">
    <property type="entry name" value="EF-hand"/>
    <property type="match status" value="1"/>
</dbReference>
<evidence type="ECO:0000313" key="5">
    <source>
        <dbReference type="Proteomes" id="UP000039865"/>
    </source>
</evidence>
<dbReference type="PROSITE" id="PS00018">
    <property type="entry name" value="EF_HAND_1"/>
    <property type="match status" value="1"/>
</dbReference>
<keyword evidence="2" id="KW-0175">Coiled coil</keyword>
<accession>A0A078ACW5</accession>
<dbReference type="SUPFAM" id="SSF47473">
    <property type="entry name" value="EF-hand"/>
    <property type="match status" value="1"/>
</dbReference>
<sequence length="1021" mass="122045">MKKHITKPKFIRDVKTNHAQQKQIDPKVREKLATFYKEIITPSNKDIMASINSIKEEKRLSMNNQSQSQFFKGADKMKKYDYQSMMLSNKNLFPKLNTTASNFITQIMRDKDQSRNEYQDKLLEINNSEIKPDQDDQKKYYLTHIDTFNNNSIMKRHHRIESYKSLENRQQVEQFEDPFPSSRYMNLDQDLTQFLDNKNMWGKLCQNSLLEQVENKQEKGVLTQFVDQIIDGKMTTHDLLDEKTANLLSKAYKYRGSFISAGTQQIIDKSLKDEFDLKDINELTQHLQSVDKLNLYNQNYIKHLQKLIVKVQRIKNKEKYMYLTDQEMLQKNKSKYQTILKSYFQELAVKRSEVNNENLDSWIESDNQQIILYIVFQELIRSVSAKEKDLGYLLMKTFKKYFEENEKKWVNILNGLQSYIEKIKREKDNLLCKYKPQAVHTSIIPDAREILKNHDLTEENLINHKSLIELLIGEYFDLEDKHFSESFKRKYMEKEITSVMYNWDHLRVSDRVKQELDEIDPVQIEENLKYTDEYKNEIKYFKLKNSELFKKIEDLNDRIAFYEKQNVDEIAQLKLQLENTSRSMELREYRSIEIQTDIDMQSLAFIEKADEYKKIQQKQQETEVQKIINKVKFQLCQVEAASYSKILDIIQGVYQKKILDSKKKNYISHISLHDYLYQTLTQRYQILSKVEQKCEKFILGLNKHFSEDERIQVFRDFVGMTESTKFGSEVFEIYIKLLMSLDMSTTELFGFDIDKKELSYEVTTLKILNVFKSINPDLKYEVIKTIITQLKLIQLDKFSQQKFNVSQRYELFILNFLHKVITSDGEKTYIIGIFNIITKLKVDCFEIQHEGKTIYLLRLEDLRKLIEQNLSSPLLKLFHDKIEWTQFFNHYFKSYMREDKYVDILKCESAFNQKTKFYLNIHQYLNIGITFAVKYYEELKVQYKLVFDEFDLNSDGSITFEEFSLMMKKIDKDLRQWRIADMYANLTGKDKGFETVKISFEMFLSFAMQSDFLDKLSQLHS</sequence>
<dbReference type="InParanoid" id="A0A078ACW5"/>
<dbReference type="Proteomes" id="UP000039865">
    <property type="component" value="Unassembled WGS sequence"/>
</dbReference>
<feature type="coiled-coil region" evidence="2">
    <location>
        <begin position="545"/>
        <end position="572"/>
    </location>
</feature>
<keyword evidence="5" id="KW-1185">Reference proteome</keyword>
<dbReference type="AlphaFoldDB" id="A0A078ACW5"/>
<dbReference type="Pfam" id="PF00036">
    <property type="entry name" value="EF-hand_1"/>
    <property type="match status" value="1"/>
</dbReference>
<protein>
    <recommendedName>
        <fullName evidence="3">EF-hand domain-containing protein</fullName>
    </recommendedName>
</protein>
<organism evidence="4 5">
    <name type="scientific">Stylonychia lemnae</name>
    <name type="common">Ciliate</name>
    <dbReference type="NCBI Taxonomy" id="5949"/>
    <lineage>
        <taxon>Eukaryota</taxon>
        <taxon>Sar</taxon>
        <taxon>Alveolata</taxon>
        <taxon>Ciliophora</taxon>
        <taxon>Intramacronucleata</taxon>
        <taxon>Spirotrichea</taxon>
        <taxon>Stichotrichia</taxon>
        <taxon>Sporadotrichida</taxon>
        <taxon>Oxytrichidae</taxon>
        <taxon>Stylonychinae</taxon>
        <taxon>Stylonychia</taxon>
    </lineage>
</organism>
<evidence type="ECO:0000256" key="2">
    <source>
        <dbReference type="SAM" id="Coils"/>
    </source>
</evidence>
<gene>
    <name evidence="4" type="primary">Contig13817.g14738</name>
    <name evidence="4" type="ORF">STYLEM_8697</name>
</gene>